<sequence length="748" mass="81537">MSSNLLTTSTSGYSPWTDHRLQITTPKNKYVGTGNNPAEDQFRYVAAPLPRFGHSSSMVSNQSGDIFIFGGSVGIGGRFKSDTWAIRMTENPKAALEWESESTQAEITATLVETTGDAPGPRMGHKTALLDDLFVLWGGVTGIKGGGSNVRDNSLYLLNTITRHWTKLDVESAPNACSDPAACICGSKFIVLSQRLRGSQNDLWSFDLYSLKQDDPKWERVEIASGSQSPPGRAGHAMVAYENNLYVFGGSNGQATYNDIWCFNLDTRVWDNLKCSGDSPPPCAFHAVTLVGDAVYMFGGMDKQEEVPGHIWSFRINGLIDCPKQSEREYPLLVPGIKQPHSNASRVTSAGATYGKQSEEDQGNYISKPPKRAGQVAGNLPFEAPEPNGIELEVRKNEVDELAVAADNLGSKTLKARSEADPGLDQETAALISGDIITGSMSAIEIIQSLAAHGCPNMCGELDISHVSEYPVSSGGFGDVYCATLRNGDRIGLKCIRMLVGSTVEGKKFLKRAAHELYVWSKCKHPNVLELCGVMLFRDRIAMVSPWLNNGHLRWFLSRDPQVDRCALCVQIVDGVDYLHGQGVVHGDLKPENVLISQDRTPKLTDFGNAVLAEYTLQFTNSSTTQSMSVRWTAPEILKQETKTTQAGDIFALGMIMLEATTGVLPYAGVSDPVVMFSIANGKLPDRPKAQMPTGIEQADRLWSVLTSCWAYNPHERPEARKVINMMNGMTHGKLHAIPVGKTVSPSQ</sequence>
<keyword evidence="2" id="KW-0677">Repeat</keyword>
<evidence type="ECO:0000256" key="2">
    <source>
        <dbReference type="ARBA" id="ARBA00022737"/>
    </source>
</evidence>
<protein>
    <recommendedName>
        <fullName evidence="4">Protein kinase domain-containing protein</fullName>
    </recommendedName>
</protein>
<dbReference type="GO" id="GO:0005524">
    <property type="term" value="F:ATP binding"/>
    <property type="evidence" value="ECO:0007669"/>
    <property type="project" value="InterPro"/>
</dbReference>
<gene>
    <name evidence="5" type="ORF">RDB_LOCUS170545</name>
</gene>
<accession>A0A8H3DK36</accession>
<dbReference type="PANTHER" id="PTHR46376:SF1">
    <property type="entry name" value="LEUCINE-ZIPPER-LIKE TRANSCRIPTIONAL REGULATOR 1"/>
    <property type="match status" value="1"/>
</dbReference>
<dbReference type="SUPFAM" id="SSF56112">
    <property type="entry name" value="Protein kinase-like (PK-like)"/>
    <property type="match status" value="1"/>
</dbReference>
<dbReference type="SUPFAM" id="SSF117281">
    <property type="entry name" value="Kelch motif"/>
    <property type="match status" value="1"/>
</dbReference>
<dbReference type="AlphaFoldDB" id="A0A8H3DK36"/>
<dbReference type="PROSITE" id="PS00108">
    <property type="entry name" value="PROTEIN_KINASE_ST"/>
    <property type="match status" value="1"/>
</dbReference>
<proteinExistence type="predicted"/>
<dbReference type="InterPro" id="IPR011009">
    <property type="entry name" value="Kinase-like_dom_sf"/>
</dbReference>
<evidence type="ECO:0000256" key="1">
    <source>
        <dbReference type="ARBA" id="ARBA00022441"/>
    </source>
</evidence>
<evidence type="ECO:0000259" key="4">
    <source>
        <dbReference type="PROSITE" id="PS50011"/>
    </source>
</evidence>
<feature type="compositionally biased region" description="Polar residues" evidence="3">
    <location>
        <begin position="341"/>
        <end position="351"/>
    </location>
</feature>
<dbReference type="InterPro" id="IPR000719">
    <property type="entry name" value="Prot_kinase_dom"/>
</dbReference>
<feature type="region of interest" description="Disordered" evidence="3">
    <location>
        <begin position="341"/>
        <end position="366"/>
    </location>
</feature>
<dbReference type="InterPro" id="IPR015915">
    <property type="entry name" value="Kelch-typ_b-propeller"/>
</dbReference>
<evidence type="ECO:0000256" key="3">
    <source>
        <dbReference type="SAM" id="MobiDB-lite"/>
    </source>
</evidence>
<organism evidence="5 6">
    <name type="scientific">Rhizoctonia solani</name>
    <dbReference type="NCBI Taxonomy" id="456999"/>
    <lineage>
        <taxon>Eukaryota</taxon>
        <taxon>Fungi</taxon>
        <taxon>Dikarya</taxon>
        <taxon>Basidiomycota</taxon>
        <taxon>Agaricomycotina</taxon>
        <taxon>Agaricomycetes</taxon>
        <taxon>Cantharellales</taxon>
        <taxon>Ceratobasidiaceae</taxon>
        <taxon>Rhizoctonia</taxon>
    </lineage>
</organism>
<dbReference type="GO" id="GO:0005794">
    <property type="term" value="C:Golgi apparatus"/>
    <property type="evidence" value="ECO:0007669"/>
    <property type="project" value="TreeGrafter"/>
</dbReference>
<dbReference type="EMBL" id="CAJMWY010004362">
    <property type="protein sequence ID" value="CAE6529115.1"/>
    <property type="molecule type" value="Genomic_DNA"/>
</dbReference>
<reference evidence="5" key="1">
    <citation type="submission" date="2021-01" db="EMBL/GenBank/DDBJ databases">
        <authorList>
            <person name="Kaushik A."/>
        </authorList>
    </citation>
    <scope>NUCLEOTIDE SEQUENCE</scope>
    <source>
        <strain evidence="5">AG4-RS23</strain>
    </source>
</reference>
<dbReference type="PROSITE" id="PS50011">
    <property type="entry name" value="PROTEIN_KINASE_DOM"/>
    <property type="match status" value="1"/>
</dbReference>
<dbReference type="InterPro" id="IPR008271">
    <property type="entry name" value="Ser/Thr_kinase_AS"/>
</dbReference>
<dbReference type="PANTHER" id="PTHR46376">
    <property type="entry name" value="LEUCINE-ZIPPER-LIKE TRANSCRIPTIONAL REGULATOR 1"/>
    <property type="match status" value="1"/>
</dbReference>
<dbReference type="Proteomes" id="UP000663861">
    <property type="component" value="Unassembled WGS sequence"/>
</dbReference>
<dbReference type="SMART" id="SM00220">
    <property type="entry name" value="S_TKc"/>
    <property type="match status" value="1"/>
</dbReference>
<comment type="caution">
    <text evidence="5">The sequence shown here is derived from an EMBL/GenBank/DDBJ whole genome shotgun (WGS) entry which is preliminary data.</text>
</comment>
<feature type="domain" description="Protein kinase" evidence="4">
    <location>
        <begin position="466"/>
        <end position="735"/>
    </location>
</feature>
<evidence type="ECO:0000313" key="6">
    <source>
        <dbReference type="Proteomes" id="UP000663861"/>
    </source>
</evidence>
<dbReference type="Gene3D" id="1.10.510.10">
    <property type="entry name" value="Transferase(Phosphotransferase) domain 1"/>
    <property type="match status" value="1"/>
</dbReference>
<dbReference type="Pfam" id="PF00069">
    <property type="entry name" value="Pkinase"/>
    <property type="match status" value="1"/>
</dbReference>
<dbReference type="Pfam" id="PF24681">
    <property type="entry name" value="Kelch_KLHDC2_KLHL20_DRC7"/>
    <property type="match status" value="1"/>
</dbReference>
<dbReference type="Gene3D" id="2.120.10.80">
    <property type="entry name" value="Kelch-type beta propeller"/>
    <property type="match status" value="1"/>
</dbReference>
<name>A0A8H3DK36_9AGAM</name>
<dbReference type="InterPro" id="IPR051568">
    <property type="entry name" value="LZTR1/Attractin"/>
</dbReference>
<dbReference type="GO" id="GO:0004672">
    <property type="term" value="F:protein kinase activity"/>
    <property type="evidence" value="ECO:0007669"/>
    <property type="project" value="InterPro"/>
</dbReference>
<keyword evidence="1" id="KW-0880">Kelch repeat</keyword>
<evidence type="ECO:0000313" key="5">
    <source>
        <dbReference type="EMBL" id="CAE6529115.1"/>
    </source>
</evidence>